<reference evidence="7" key="1">
    <citation type="submission" date="2013-03" db="EMBL/GenBank/DDBJ databases">
        <authorList>
            <person name="Jeffery W."/>
            <person name="Warren W."/>
            <person name="Wilson R.K."/>
        </authorList>
    </citation>
    <scope>NUCLEOTIDE SEQUENCE</scope>
    <source>
        <strain evidence="7">female</strain>
    </source>
</reference>
<evidence type="ECO:0000313" key="7">
    <source>
        <dbReference type="Proteomes" id="UP000018467"/>
    </source>
</evidence>
<feature type="domain" description="MTP large subunit lipid-binding" evidence="5">
    <location>
        <begin position="6"/>
        <end position="156"/>
    </location>
</feature>
<dbReference type="PANTHER" id="PTHR13024">
    <property type="entry name" value="MICROSOMAL TRIGLYCERIDE TRANSFER PROTEIN, LARGE SUBUNIT"/>
    <property type="match status" value="1"/>
</dbReference>
<sequence>SHFSTQSRGGSLHSLQVSLELGGIDSLLASEPIEEAEQEDLMAGMSAMFLGVQIQPITFFQGYTDLMSKYFTAPDGPMNILSGNILLINQKQSVILQSGLQTQVFFHGGLSVDVSADLDFSLFTQESKSTVNNGSIKNMIFNTEMFFAFMPHSIDAVIHAIGALTR</sequence>
<dbReference type="PANTHER" id="PTHR13024:SF2">
    <property type="entry name" value="MICROSOMAL TRIGLYCERIDE TRANSFER PROTEIN-LIKE"/>
    <property type="match status" value="1"/>
</dbReference>
<protein>
    <submittedName>
        <fullName evidence="6">Microsomal triglyceride transfer protein</fullName>
    </submittedName>
</protein>
<dbReference type="GeneTree" id="ENSGT00390000011412"/>
<evidence type="ECO:0000313" key="6">
    <source>
        <dbReference type="Ensembl" id="ENSAMXP00000040974.1"/>
    </source>
</evidence>
<keyword evidence="2" id="KW-0813">Transport</keyword>
<dbReference type="Pfam" id="PF19444">
    <property type="entry name" value="MTP_lip_bd"/>
    <property type="match status" value="1"/>
</dbReference>
<evidence type="ECO:0000256" key="3">
    <source>
        <dbReference type="ARBA" id="ARBA00022729"/>
    </source>
</evidence>
<evidence type="ECO:0000256" key="1">
    <source>
        <dbReference type="ARBA" id="ARBA00004240"/>
    </source>
</evidence>
<dbReference type="InterPro" id="IPR039988">
    <property type="entry name" value="MTTP"/>
</dbReference>
<dbReference type="GO" id="GO:0005794">
    <property type="term" value="C:Golgi apparatus"/>
    <property type="evidence" value="ECO:0007669"/>
    <property type="project" value="TreeGrafter"/>
</dbReference>
<evidence type="ECO:0000259" key="5">
    <source>
        <dbReference type="Pfam" id="PF19444"/>
    </source>
</evidence>
<dbReference type="Bgee" id="ENSAMXG00000012464">
    <property type="expression patterns" value="Expressed in embryo and 7 other cell types or tissues"/>
</dbReference>
<dbReference type="GO" id="GO:0016323">
    <property type="term" value="C:basolateral plasma membrane"/>
    <property type="evidence" value="ECO:0007669"/>
    <property type="project" value="TreeGrafter"/>
</dbReference>
<dbReference type="GO" id="GO:0005548">
    <property type="term" value="F:phospholipid transporter activity"/>
    <property type="evidence" value="ECO:0007669"/>
    <property type="project" value="InterPro"/>
</dbReference>
<reference evidence="7" key="2">
    <citation type="journal article" date="2014" name="Nat. Commun.">
        <title>The cavefish genome reveals candidate genes for eye loss.</title>
        <authorList>
            <person name="McGaugh S.E."/>
            <person name="Gross J.B."/>
            <person name="Aken B."/>
            <person name="Blin M."/>
            <person name="Borowsky R."/>
            <person name="Chalopin D."/>
            <person name="Hinaux H."/>
            <person name="Jeffery W.R."/>
            <person name="Keene A."/>
            <person name="Ma L."/>
            <person name="Minx P."/>
            <person name="Murphy D."/>
            <person name="O'Quin K.E."/>
            <person name="Retaux S."/>
            <person name="Rohner N."/>
            <person name="Searle S.M."/>
            <person name="Stahl B.A."/>
            <person name="Tabin C."/>
            <person name="Volff J.N."/>
            <person name="Yoshizawa M."/>
            <person name="Warren W.C."/>
        </authorList>
    </citation>
    <scope>NUCLEOTIDE SEQUENCE [LARGE SCALE GENOMIC DNA]</scope>
    <source>
        <strain evidence="7">female</strain>
    </source>
</reference>
<proteinExistence type="predicted"/>
<comment type="subcellular location">
    <subcellularLocation>
        <location evidence="1">Endoplasmic reticulum</location>
    </subcellularLocation>
</comment>
<organism evidence="6 7">
    <name type="scientific">Astyanax mexicanus</name>
    <name type="common">Blind cave fish</name>
    <name type="synonym">Astyanax fasciatus mexicanus</name>
    <dbReference type="NCBI Taxonomy" id="7994"/>
    <lineage>
        <taxon>Eukaryota</taxon>
        <taxon>Metazoa</taxon>
        <taxon>Chordata</taxon>
        <taxon>Craniata</taxon>
        <taxon>Vertebrata</taxon>
        <taxon>Euteleostomi</taxon>
        <taxon>Actinopterygii</taxon>
        <taxon>Neopterygii</taxon>
        <taxon>Teleostei</taxon>
        <taxon>Ostariophysi</taxon>
        <taxon>Characiformes</taxon>
        <taxon>Characoidei</taxon>
        <taxon>Acestrorhamphidae</taxon>
        <taxon>Acestrorhamphinae</taxon>
        <taxon>Astyanax</taxon>
    </lineage>
</organism>
<name>A0A3B1JI47_ASTMX</name>
<dbReference type="GO" id="GO:0008289">
    <property type="term" value="F:lipid binding"/>
    <property type="evidence" value="ECO:0007669"/>
    <property type="project" value="InterPro"/>
</dbReference>
<keyword evidence="4" id="KW-0256">Endoplasmic reticulum</keyword>
<reference evidence="6" key="4">
    <citation type="submission" date="2025-09" db="UniProtKB">
        <authorList>
            <consortium name="Ensembl"/>
        </authorList>
    </citation>
    <scope>IDENTIFICATION</scope>
</reference>
<keyword evidence="3" id="KW-0732">Signal</keyword>
<keyword evidence="7" id="KW-1185">Reference proteome</keyword>
<dbReference type="Ensembl" id="ENSAMXT00000038008.1">
    <property type="protein sequence ID" value="ENSAMXP00000040974.1"/>
    <property type="gene ID" value="ENSAMXG00000012464.2"/>
</dbReference>
<reference evidence="6" key="3">
    <citation type="submission" date="2025-08" db="UniProtKB">
        <authorList>
            <consortium name="Ensembl"/>
        </authorList>
    </citation>
    <scope>IDENTIFICATION</scope>
</reference>
<evidence type="ECO:0000256" key="4">
    <source>
        <dbReference type="ARBA" id="ARBA00022824"/>
    </source>
</evidence>
<dbReference type="GO" id="GO:0042157">
    <property type="term" value="P:lipoprotein metabolic process"/>
    <property type="evidence" value="ECO:0007669"/>
    <property type="project" value="TreeGrafter"/>
</dbReference>
<evidence type="ECO:0000256" key="2">
    <source>
        <dbReference type="ARBA" id="ARBA00022448"/>
    </source>
</evidence>
<dbReference type="InterPro" id="IPR045811">
    <property type="entry name" value="MTP_lip-bd"/>
</dbReference>
<accession>A0A3B1JI47</accession>
<dbReference type="GO" id="GO:0005783">
    <property type="term" value="C:endoplasmic reticulum"/>
    <property type="evidence" value="ECO:0007669"/>
    <property type="project" value="UniProtKB-SubCell"/>
</dbReference>
<dbReference type="Proteomes" id="UP000018467">
    <property type="component" value="Unassembled WGS sequence"/>
</dbReference>
<dbReference type="AlphaFoldDB" id="A0A3B1JI47"/>